<dbReference type="InterPro" id="IPR025522">
    <property type="entry name" value="DUF4410"/>
</dbReference>
<accession>A0A917NWP5</accession>
<keyword evidence="2" id="KW-1185">Reference proteome</keyword>
<dbReference type="AlphaFoldDB" id="A0A917NWP5"/>
<dbReference type="Proteomes" id="UP000661507">
    <property type="component" value="Unassembled WGS sequence"/>
</dbReference>
<organism evidence="1 2">
    <name type="scientific">Neoroseomonas lacus</name>
    <dbReference type="NCBI Taxonomy" id="287609"/>
    <lineage>
        <taxon>Bacteria</taxon>
        <taxon>Pseudomonadati</taxon>
        <taxon>Pseudomonadota</taxon>
        <taxon>Alphaproteobacteria</taxon>
        <taxon>Acetobacterales</taxon>
        <taxon>Acetobacteraceae</taxon>
        <taxon>Neoroseomonas</taxon>
    </lineage>
</organism>
<reference evidence="1" key="2">
    <citation type="submission" date="2020-09" db="EMBL/GenBank/DDBJ databases">
        <authorList>
            <person name="Sun Q."/>
            <person name="Zhou Y."/>
        </authorList>
    </citation>
    <scope>NUCLEOTIDE SEQUENCE</scope>
    <source>
        <strain evidence="1">CGMCC 1.3617</strain>
    </source>
</reference>
<sequence length="248" mass="24908">MTAASQALSDKTAARRPEIALLLVAPLLAGCGGARLSDEATAASAGPPPARLLVVTDGGQAIAEGADPALASRTASSLTETIVQGLRQHGIPAEIATVDGAAPDVARLSLALRRVEEGSRFERIALGFGLGQSRIEVTARLHAGAAPRDLLAFQGSAHSGYRPGLVMPLGVGLGAQSAMALVGAAGVGVAEIRGRGPGRDVRDLADAVVARTATYYREAGWGPHAVPSSHPDGGAAIAAPAAEAMRRG</sequence>
<gene>
    <name evidence="1" type="ORF">GCM10011320_48980</name>
</gene>
<comment type="caution">
    <text evidence="1">The sequence shown here is derived from an EMBL/GenBank/DDBJ whole genome shotgun (WGS) entry which is preliminary data.</text>
</comment>
<evidence type="ECO:0000313" key="2">
    <source>
        <dbReference type="Proteomes" id="UP000661507"/>
    </source>
</evidence>
<dbReference type="RefSeq" id="WP_188971767.1">
    <property type="nucleotide sequence ID" value="NZ_BMKW01000014.1"/>
</dbReference>
<proteinExistence type="predicted"/>
<dbReference type="Pfam" id="PF14366">
    <property type="entry name" value="DUF4410"/>
    <property type="match status" value="1"/>
</dbReference>
<name>A0A917NWP5_9PROT</name>
<protein>
    <recommendedName>
        <fullName evidence="3">DUF4410 domain-containing protein</fullName>
    </recommendedName>
</protein>
<reference evidence="1" key="1">
    <citation type="journal article" date="2014" name="Int. J. Syst. Evol. Microbiol.">
        <title>Complete genome sequence of Corynebacterium casei LMG S-19264T (=DSM 44701T), isolated from a smear-ripened cheese.</title>
        <authorList>
            <consortium name="US DOE Joint Genome Institute (JGI-PGF)"/>
            <person name="Walter F."/>
            <person name="Albersmeier A."/>
            <person name="Kalinowski J."/>
            <person name="Ruckert C."/>
        </authorList>
    </citation>
    <scope>NUCLEOTIDE SEQUENCE</scope>
    <source>
        <strain evidence="1">CGMCC 1.3617</strain>
    </source>
</reference>
<evidence type="ECO:0000313" key="1">
    <source>
        <dbReference type="EMBL" id="GGJ35429.1"/>
    </source>
</evidence>
<evidence type="ECO:0008006" key="3">
    <source>
        <dbReference type="Google" id="ProtNLM"/>
    </source>
</evidence>
<dbReference type="EMBL" id="BMKW01000014">
    <property type="protein sequence ID" value="GGJ35429.1"/>
    <property type="molecule type" value="Genomic_DNA"/>
</dbReference>